<dbReference type="Proteomes" id="UP000314987">
    <property type="component" value="Unassembled WGS sequence"/>
</dbReference>
<proteinExistence type="predicted"/>
<dbReference type="GeneTree" id="ENSGT00970000198123"/>
<sequence length="71" mass="7849">MDATLEPGLECSSCCLGRDTIFLLDFSGTPIRKGIHTEDWGQFMHICDMIIISKDGLLTCACRTVSQISRP</sequence>
<evidence type="ECO:0000313" key="1">
    <source>
        <dbReference type="Ensembl" id="ENSVURP00010000022.1"/>
    </source>
</evidence>
<organism evidence="1 2">
    <name type="scientific">Vombatus ursinus</name>
    <name type="common">Common wombat</name>
    <dbReference type="NCBI Taxonomy" id="29139"/>
    <lineage>
        <taxon>Eukaryota</taxon>
        <taxon>Metazoa</taxon>
        <taxon>Chordata</taxon>
        <taxon>Craniata</taxon>
        <taxon>Vertebrata</taxon>
        <taxon>Euteleostomi</taxon>
        <taxon>Mammalia</taxon>
        <taxon>Metatheria</taxon>
        <taxon>Diprotodontia</taxon>
        <taxon>Vombatidae</taxon>
        <taxon>Vombatus</taxon>
    </lineage>
</organism>
<reference evidence="2" key="1">
    <citation type="submission" date="2018-12" db="EMBL/GenBank/DDBJ databases">
        <authorList>
            <person name="Yazar S."/>
        </authorList>
    </citation>
    <scope>NUCLEOTIDE SEQUENCE [LARGE SCALE GENOMIC DNA]</scope>
</reference>
<name>A0A4X2JSF7_VOMUR</name>
<reference evidence="1" key="2">
    <citation type="submission" date="2025-08" db="UniProtKB">
        <authorList>
            <consortium name="Ensembl"/>
        </authorList>
    </citation>
    <scope>IDENTIFICATION</scope>
</reference>
<dbReference type="Ensembl" id="ENSVURT00010000024.1">
    <property type="protein sequence ID" value="ENSVURP00010000022.1"/>
    <property type="gene ID" value="ENSVURG00010000019.1"/>
</dbReference>
<keyword evidence="2" id="KW-1185">Reference proteome</keyword>
<reference evidence="1" key="3">
    <citation type="submission" date="2025-09" db="UniProtKB">
        <authorList>
            <consortium name="Ensembl"/>
        </authorList>
    </citation>
    <scope>IDENTIFICATION</scope>
</reference>
<evidence type="ECO:0000313" key="2">
    <source>
        <dbReference type="Proteomes" id="UP000314987"/>
    </source>
</evidence>
<accession>A0A4X2JSF7</accession>
<dbReference type="AlphaFoldDB" id="A0A4X2JSF7"/>
<protein>
    <submittedName>
        <fullName evidence="1">Uncharacterized protein</fullName>
    </submittedName>
</protein>